<evidence type="ECO:0000256" key="1">
    <source>
        <dbReference type="SAM" id="MobiDB-lite"/>
    </source>
</evidence>
<proteinExistence type="predicted"/>
<evidence type="ECO:0000313" key="2">
    <source>
        <dbReference type="EMBL" id="KAG6374248.1"/>
    </source>
</evidence>
<feature type="compositionally biased region" description="Basic and acidic residues" evidence="1">
    <location>
        <begin position="64"/>
        <end position="77"/>
    </location>
</feature>
<sequence>MDKRIAAVQVAPKPQGNVIPQRAKSSQRVPEFSKSRDVFGGDSDLSLASGSEADHDASLVPKLWSEHRGVDDNEPRARGSSPVDKGGLYGADDEDFYAYDPADVGLGVDFQGDDLYVDNDRDTGKDIDPQDDQEFPDNLDDAIDNEDGEERRQHGDKNRPISPRPHPHQHHPSHEIAPPQAER</sequence>
<reference evidence="2" key="1">
    <citation type="submission" date="2021-03" db="EMBL/GenBank/DDBJ databases">
        <title>Evolutionary innovations through gain and loss of genes in the ectomycorrhizal Boletales.</title>
        <authorList>
            <person name="Wu G."/>
            <person name="Miyauchi S."/>
            <person name="Morin E."/>
            <person name="Yang Z.-L."/>
            <person name="Xu J."/>
            <person name="Martin F.M."/>
        </authorList>
    </citation>
    <scope>NUCLEOTIDE SEQUENCE</scope>
    <source>
        <strain evidence="2">BR01</strain>
    </source>
</reference>
<feature type="compositionally biased region" description="Basic and acidic residues" evidence="1">
    <location>
        <begin position="149"/>
        <end position="159"/>
    </location>
</feature>
<organism evidence="2 3">
    <name type="scientific">Boletus reticuloceps</name>
    <dbReference type="NCBI Taxonomy" id="495285"/>
    <lineage>
        <taxon>Eukaryota</taxon>
        <taxon>Fungi</taxon>
        <taxon>Dikarya</taxon>
        <taxon>Basidiomycota</taxon>
        <taxon>Agaricomycotina</taxon>
        <taxon>Agaricomycetes</taxon>
        <taxon>Agaricomycetidae</taxon>
        <taxon>Boletales</taxon>
        <taxon>Boletineae</taxon>
        <taxon>Boletaceae</taxon>
        <taxon>Boletoideae</taxon>
        <taxon>Boletus</taxon>
    </lineage>
</organism>
<gene>
    <name evidence="2" type="ORF">JVT61DRAFT_4262</name>
</gene>
<dbReference type="Proteomes" id="UP000683000">
    <property type="component" value="Unassembled WGS sequence"/>
</dbReference>
<name>A0A8I2YN83_9AGAM</name>
<accession>A0A8I2YN83</accession>
<feature type="region of interest" description="Disordered" evidence="1">
    <location>
        <begin position="1"/>
        <end position="183"/>
    </location>
</feature>
<dbReference type="EMBL" id="JAGFBS010000018">
    <property type="protein sequence ID" value="KAG6374248.1"/>
    <property type="molecule type" value="Genomic_DNA"/>
</dbReference>
<feature type="compositionally biased region" description="Basic and acidic residues" evidence="1">
    <location>
        <begin position="118"/>
        <end position="128"/>
    </location>
</feature>
<keyword evidence="3" id="KW-1185">Reference proteome</keyword>
<feature type="compositionally biased region" description="Low complexity" evidence="1">
    <location>
        <begin position="40"/>
        <end position="51"/>
    </location>
</feature>
<feature type="compositionally biased region" description="Acidic residues" evidence="1">
    <location>
        <begin position="129"/>
        <end position="148"/>
    </location>
</feature>
<dbReference type="AlphaFoldDB" id="A0A8I2YN83"/>
<evidence type="ECO:0000313" key="3">
    <source>
        <dbReference type="Proteomes" id="UP000683000"/>
    </source>
</evidence>
<protein>
    <submittedName>
        <fullName evidence="2">Uncharacterized protein</fullName>
    </submittedName>
</protein>
<comment type="caution">
    <text evidence="2">The sequence shown here is derived from an EMBL/GenBank/DDBJ whole genome shotgun (WGS) entry which is preliminary data.</text>
</comment>